<keyword evidence="3" id="KW-1185">Reference proteome</keyword>
<feature type="region of interest" description="Disordered" evidence="1">
    <location>
        <begin position="318"/>
        <end position="339"/>
    </location>
</feature>
<protein>
    <submittedName>
        <fullName evidence="2">Uncharacterized protein</fullName>
    </submittedName>
</protein>
<gene>
    <name evidence="2" type="ORF">N8I77_002807</name>
</gene>
<organism evidence="2 3">
    <name type="scientific">Phomopsis amygdali</name>
    <name type="common">Fusicoccum amygdali</name>
    <dbReference type="NCBI Taxonomy" id="1214568"/>
    <lineage>
        <taxon>Eukaryota</taxon>
        <taxon>Fungi</taxon>
        <taxon>Dikarya</taxon>
        <taxon>Ascomycota</taxon>
        <taxon>Pezizomycotina</taxon>
        <taxon>Sordariomycetes</taxon>
        <taxon>Sordariomycetidae</taxon>
        <taxon>Diaporthales</taxon>
        <taxon>Diaporthaceae</taxon>
        <taxon>Diaporthe</taxon>
    </lineage>
</organism>
<accession>A0AAD9WAQ0</accession>
<dbReference type="AlphaFoldDB" id="A0AAD9WAQ0"/>
<feature type="compositionally biased region" description="Basic and acidic residues" evidence="1">
    <location>
        <begin position="318"/>
        <end position="328"/>
    </location>
</feature>
<comment type="caution">
    <text evidence="2">The sequence shown here is derived from an EMBL/GenBank/DDBJ whole genome shotgun (WGS) entry which is preliminary data.</text>
</comment>
<dbReference type="Proteomes" id="UP001265746">
    <property type="component" value="Unassembled WGS sequence"/>
</dbReference>
<sequence length="375" mass="40720">MEDLSGDGPASGLENGDLAGVNGIRKGSMVLGAEDDFVAGSYSGAILEDRSETTSFVNDGLCSLSTGLDGRPALIRQRPALLTSPLGALVGLDSQVGGNEHIAAEQDPQVTREAGHCYLAILQRLAQLEKTLDAGPQPPRLDVVLSAERDTRALKERLFACQGHVHQGPDILSSSITPPERGSQRCIDAHDSSLLVLGLLADRVTSLLEDLFRRAAVSSHSMDQATRATAASWLLGSQPEFVSQAGERQYERSVRNSFPRTIQCPVPEANCELAIGSYEVDDEVKSRVMKLILKKRVTALERMLEDLNDYLMDVEGKANRSGHDRNGQTEEEQGSILLGSVRQRRNVNRRAAASMAEDLHRRAELLQGRLELAGY</sequence>
<proteinExistence type="predicted"/>
<evidence type="ECO:0000313" key="3">
    <source>
        <dbReference type="Proteomes" id="UP001265746"/>
    </source>
</evidence>
<dbReference type="EMBL" id="JAUJFL010000001">
    <property type="protein sequence ID" value="KAK2616098.1"/>
    <property type="molecule type" value="Genomic_DNA"/>
</dbReference>
<reference evidence="2" key="1">
    <citation type="submission" date="2023-06" db="EMBL/GenBank/DDBJ databases">
        <authorList>
            <person name="Noh H."/>
        </authorList>
    </citation>
    <scope>NUCLEOTIDE SEQUENCE</scope>
    <source>
        <strain evidence="2">DUCC20226</strain>
    </source>
</reference>
<name>A0AAD9WAQ0_PHOAM</name>
<evidence type="ECO:0000313" key="2">
    <source>
        <dbReference type="EMBL" id="KAK2616098.1"/>
    </source>
</evidence>
<evidence type="ECO:0000256" key="1">
    <source>
        <dbReference type="SAM" id="MobiDB-lite"/>
    </source>
</evidence>